<comment type="caution">
    <text evidence="1">The sequence shown here is derived from an EMBL/GenBank/DDBJ whole genome shotgun (WGS) entry which is preliminary data.</text>
</comment>
<reference evidence="1" key="1">
    <citation type="submission" date="2021-08" db="EMBL/GenBank/DDBJ databases">
        <title>The first chromosome-level gecko genome reveals the dynamic sex chromosomes of Neotropical dwarf geckos (Sphaerodactylidae: Sphaerodactylus).</title>
        <authorList>
            <person name="Pinto B.J."/>
            <person name="Keating S.E."/>
            <person name="Gamble T."/>
        </authorList>
    </citation>
    <scope>NUCLEOTIDE SEQUENCE</scope>
    <source>
        <strain evidence="1">TG3544</strain>
    </source>
</reference>
<evidence type="ECO:0000313" key="1">
    <source>
        <dbReference type="EMBL" id="KAH7997444.1"/>
    </source>
</evidence>
<evidence type="ECO:0000313" key="2">
    <source>
        <dbReference type="Proteomes" id="UP000827872"/>
    </source>
</evidence>
<organism evidence="1 2">
    <name type="scientific">Sphaerodactylus townsendi</name>
    <dbReference type="NCBI Taxonomy" id="933632"/>
    <lineage>
        <taxon>Eukaryota</taxon>
        <taxon>Metazoa</taxon>
        <taxon>Chordata</taxon>
        <taxon>Craniata</taxon>
        <taxon>Vertebrata</taxon>
        <taxon>Euteleostomi</taxon>
        <taxon>Lepidosauria</taxon>
        <taxon>Squamata</taxon>
        <taxon>Bifurcata</taxon>
        <taxon>Gekkota</taxon>
        <taxon>Sphaerodactylidae</taxon>
        <taxon>Sphaerodactylus</taxon>
    </lineage>
</organism>
<protein>
    <submittedName>
        <fullName evidence="1">Uncharacterized protein</fullName>
    </submittedName>
</protein>
<gene>
    <name evidence="1" type="ORF">K3G42_015385</name>
</gene>
<accession>A0ACB8EYG2</accession>
<dbReference type="Proteomes" id="UP000827872">
    <property type="component" value="Linkage Group LG15"/>
</dbReference>
<sequence>MQPTAAAPRDRRPLPFLLLLLLVVSGPARGNEGGAAGSCRCSREDTAPSLVRKFIDRLVSCDSCQDLFRFHFPRRKVCGLKDAPWAIEFRNAHCPKGYPEEEAGQADASRGHHPPAPSPQATGPAPSPPSSTAVGPGELPRAAGPPTDAASVPTTAGSTVDPSAEAAARGGSRAPLEEKRATPPPVRDAKTPVIVLICVALLSFGVAVFALCRWRGRRGRSQRGHTPQTPLEEDEPCLRGEKT</sequence>
<proteinExistence type="predicted"/>
<keyword evidence="2" id="KW-1185">Reference proteome</keyword>
<dbReference type="EMBL" id="CM037628">
    <property type="protein sequence ID" value="KAH7997444.1"/>
    <property type="molecule type" value="Genomic_DNA"/>
</dbReference>
<name>A0ACB8EYG2_9SAUR</name>